<dbReference type="Pfam" id="PF04828">
    <property type="entry name" value="GFA"/>
    <property type="match status" value="2"/>
</dbReference>
<evidence type="ECO:0000259" key="4">
    <source>
        <dbReference type="PROSITE" id="PS51891"/>
    </source>
</evidence>
<keyword evidence="6" id="KW-1185">Reference proteome</keyword>
<dbReference type="PROSITE" id="PS51891">
    <property type="entry name" value="CENP_V_GFA"/>
    <property type="match status" value="2"/>
</dbReference>
<accession>A0ABR2V777</accession>
<dbReference type="InterPro" id="IPR011057">
    <property type="entry name" value="Mss4-like_sf"/>
</dbReference>
<comment type="similarity">
    <text evidence="1">Belongs to the Gfa family.</text>
</comment>
<evidence type="ECO:0000256" key="2">
    <source>
        <dbReference type="ARBA" id="ARBA00022723"/>
    </source>
</evidence>
<keyword evidence="3" id="KW-0862">Zinc</keyword>
<comment type="caution">
    <text evidence="5">The sequence shown here is derived from an EMBL/GenBank/DDBJ whole genome shotgun (WGS) entry which is preliminary data.</text>
</comment>
<gene>
    <name evidence="5" type="ORF">SUNI508_00572</name>
</gene>
<feature type="domain" description="CENP-V/GFA" evidence="4">
    <location>
        <begin position="11"/>
        <end position="136"/>
    </location>
</feature>
<proteinExistence type="inferred from homology"/>
<sequence length="297" mass="33199">MADQAAPTKTYRGNCHCKAHVYEINLPEIKSVGACNCSSCTKKGILWTYSKYSDLTWAKGDESSLADYTFGKKGMHYKFCPTCGVTLYCVGYFEPPKPGENKEPAFALNIRTIQDLDVWSLDTMAMDGASFGAPFEPARFTGKLPEAELEGSSPYYGSCHCGAIKIAIKSPPLDETYDDRVIECNCSICGRYGTTWIYPRKEFVAVEGEENLTYYKMGRGLFDKGFCKTCAVPIENRTAKISEEQRAALPEGGRFWYDRGLVHRSLNAKVLDGVDLAKLKKERIDGWKNILPPYENP</sequence>
<dbReference type="Gene3D" id="2.170.150.70">
    <property type="match status" value="2"/>
</dbReference>
<keyword evidence="2" id="KW-0479">Metal-binding</keyword>
<evidence type="ECO:0000313" key="6">
    <source>
        <dbReference type="Proteomes" id="UP001408356"/>
    </source>
</evidence>
<dbReference type="EMBL" id="JARVKF010000112">
    <property type="protein sequence ID" value="KAK9422709.1"/>
    <property type="molecule type" value="Genomic_DNA"/>
</dbReference>
<evidence type="ECO:0000256" key="3">
    <source>
        <dbReference type="ARBA" id="ARBA00022833"/>
    </source>
</evidence>
<reference evidence="5 6" key="1">
    <citation type="journal article" date="2024" name="J. Plant Pathol.">
        <title>Sequence and assembly of the genome of Seiridium unicorne, isolate CBS 538.82, causal agent of cypress canker disease.</title>
        <authorList>
            <person name="Scali E."/>
            <person name="Rocca G.D."/>
            <person name="Danti R."/>
            <person name="Garbelotto M."/>
            <person name="Barberini S."/>
            <person name="Baroncelli R."/>
            <person name="Emiliani G."/>
        </authorList>
    </citation>
    <scope>NUCLEOTIDE SEQUENCE [LARGE SCALE GENOMIC DNA]</scope>
    <source>
        <strain evidence="5 6">BM-138-508</strain>
    </source>
</reference>
<dbReference type="InterPro" id="IPR052355">
    <property type="entry name" value="CENP-V-like"/>
</dbReference>
<dbReference type="SUPFAM" id="SSF51316">
    <property type="entry name" value="Mss4-like"/>
    <property type="match status" value="2"/>
</dbReference>
<protein>
    <submittedName>
        <fullName evidence="5">CENP-V/GFA domain-containing protein</fullName>
    </submittedName>
</protein>
<evidence type="ECO:0000313" key="5">
    <source>
        <dbReference type="EMBL" id="KAK9422709.1"/>
    </source>
</evidence>
<feature type="domain" description="CENP-V/GFA" evidence="4">
    <location>
        <begin position="155"/>
        <end position="288"/>
    </location>
</feature>
<dbReference type="PANTHER" id="PTHR28620">
    <property type="entry name" value="CENTROMERE PROTEIN V"/>
    <property type="match status" value="1"/>
</dbReference>
<evidence type="ECO:0000256" key="1">
    <source>
        <dbReference type="ARBA" id="ARBA00005495"/>
    </source>
</evidence>
<dbReference type="PANTHER" id="PTHR28620:SF1">
    <property type="entry name" value="CENP-V_GFA DOMAIN-CONTAINING PROTEIN"/>
    <property type="match status" value="1"/>
</dbReference>
<dbReference type="Proteomes" id="UP001408356">
    <property type="component" value="Unassembled WGS sequence"/>
</dbReference>
<name>A0ABR2V777_9PEZI</name>
<organism evidence="5 6">
    <name type="scientific">Seiridium unicorne</name>
    <dbReference type="NCBI Taxonomy" id="138068"/>
    <lineage>
        <taxon>Eukaryota</taxon>
        <taxon>Fungi</taxon>
        <taxon>Dikarya</taxon>
        <taxon>Ascomycota</taxon>
        <taxon>Pezizomycotina</taxon>
        <taxon>Sordariomycetes</taxon>
        <taxon>Xylariomycetidae</taxon>
        <taxon>Amphisphaeriales</taxon>
        <taxon>Sporocadaceae</taxon>
        <taxon>Seiridium</taxon>
    </lineage>
</organism>
<dbReference type="InterPro" id="IPR006913">
    <property type="entry name" value="CENP-V/GFA"/>
</dbReference>